<dbReference type="RefSeq" id="WP_191267593.1">
    <property type="nucleotide sequence ID" value="NZ_BMXJ01000001.1"/>
</dbReference>
<sequence length="99" mass="10101">MHRFQAGRVEVAERVGGAVGVVGGLPADRGEQLVDAAFAAFTTAVQAGYGFAAAVLAPVDLAVIWLPRRVRPDATEEDTTEEGPAEEGATGADAAPAHC</sequence>
<evidence type="ECO:0000256" key="1">
    <source>
        <dbReference type="SAM" id="MobiDB-lite"/>
    </source>
</evidence>
<dbReference type="Proteomes" id="UP000598217">
    <property type="component" value="Unassembled WGS sequence"/>
</dbReference>
<reference evidence="2 3" key="1">
    <citation type="submission" date="2020-10" db="EMBL/GenBank/DDBJ databases">
        <title>Sequencing the genomes of 1000 actinobacteria strains.</title>
        <authorList>
            <person name="Klenk H.-P."/>
        </authorList>
    </citation>
    <scope>NUCLEOTIDE SEQUENCE [LARGE SCALE GENOMIC DNA]</scope>
    <source>
        <strain evidence="2 3">DSM 45157</strain>
    </source>
</reference>
<organism evidence="2 3">
    <name type="scientific">Nocardiopsis terrae</name>
    <dbReference type="NCBI Taxonomy" id="372655"/>
    <lineage>
        <taxon>Bacteria</taxon>
        <taxon>Bacillati</taxon>
        <taxon>Actinomycetota</taxon>
        <taxon>Actinomycetes</taxon>
        <taxon>Streptosporangiales</taxon>
        <taxon>Nocardiopsidaceae</taxon>
        <taxon>Nocardiopsis</taxon>
    </lineage>
</organism>
<comment type="caution">
    <text evidence="2">The sequence shown here is derived from an EMBL/GenBank/DDBJ whole genome shotgun (WGS) entry which is preliminary data.</text>
</comment>
<proteinExistence type="predicted"/>
<dbReference type="EMBL" id="JADBDY010000001">
    <property type="protein sequence ID" value="MBE1460517.1"/>
    <property type="molecule type" value="Genomic_DNA"/>
</dbReference>
<feature type="region of interest" description="Disordered" evidence="1">
    <location>
        <begin position="70"/>
        <end position="99"/>
    </location>
</feature>
<name>A0ABR9HNC9_9ACTN</name>
<evidence type="ECO:0000313" key="3">
    <source>
        <dbReference type="Proteomes" id="UP000598217"/>
    </source>
</evidence>
<protein>
    <submittedName>
        <fullName evidence="2">Uncharacterized protein</fullName>
    </submittedName>
</protein>
<accession>A0ABR9HNC9</accession>
<evidence type="ECO:0000313" key="2">
    <source>
        <dbReference type="EMBL" id="MBE1460517.1"/>
    </source>
</evidence>
<keyword evidence="3" id="KW-1185">Reference proteome</keyword>
<feature type="compositionally biased region" description="Acidic residues" evidence="1">
    <location>
        <begin position="75"/>
        <end position="85"/>
    </location>
</feature>
<feature type="compositionally biased region" description="Low complexity" evidence="1">
    <location>
        <begin position="86"/>
        <end position="99"/>
    </location>
</feature>
<gene>
    <name evidence="2" type="ORF">H4W79_004731</name>
</gene>